<evidence type="ECO:0000256" key="8">
    <source>
        <dbReference type="ARBA" id="ARBA00049016"/>
    </source>
</evidence>
<feature type="transmembrane region" description="Helical" evidence="11">
    <location>
        <begin position="241"/>
        <end position="258"/>
    </location>
</feature>
<dbReference type="AlphaFoldDB" id="A0A8J2SMX3"/>
<comment type="similarity">
    <text evidence="10">Belongs to the FNT transporter (TC 1.A.16) family.</text>
</comment>
<dbReference type="Proteomes" id="UP000789595">
    <property type="component" value="Unassembled WGS sequence"/>
</dbReference>
<evidence type="ECO:0000256" key="11">
    <source>
        <dbReference type="SAM" id="Phobius"/>
    </source>
</evidence>
<feature type="transmembrane region" description="Helical" evidence="11">
    <location>
        <begin position="61"/>
        <end position="83"/>
    </location>
</feature>
<protein>
    <recommendedName>
        <fullName evidence="14">Formate/nitrite transporter</fullName>
    </recommendedName>
</protein>
<dbReference type="PANTHER" id="PTHR30520:SF6">
    <property type="entry name" value="FORMATE_NITRATE FAMILY TRANSPORTER (EUROFUNG)"/>
    <property type="match status" value="1"/>
</dbReference>
<feature type="transmembrane region" description="Helical" evidence="11">
    <location>
        <begin position="95"/>
        <end position="123"/>
    </location>
</feature>
<dbReference type="InterPro" id="IPR024002">
    <property type="entry name" value="For/NO2_transpt_CS"/>
</dbReference>
<dbReference type="Gene3D" id="1.20.1080.10">
    <property type="entry name" value="Glycerol uptake facilitator protein"/>
    <property type="match status" value="1"/>
</dbReference>
<dbReference type="Pfam" id="PF01226">
    <property type="entry name" value="Form_Nir_trans"/>
    <property type="match status" value="1"/>
</dbReference>
<evidence type="ECO:0000256" key="2">
    <source>
        <dbReference type="ARBA" id="ARBA00011255"/>
    </source>
</evidence>
<evidence type="ECO:0000313" key="13">
    <source>
        <dbReference type="Proteomes" id="UP000789595"/>
    </source>
</evidence>
<feature type="transmembrane region" description="Helical" evidence="11">
    <location>
        <begin position="144"/>
        <end position="167"/>
    </location>
</feature>
<comment type="catalytic activity">
    <reaction evidence="7">
        <text>pyruvate(out) + H(+)(out) = pyruvate(in) + H(+)(in)</text>
        <dbReference type="Rhea" id="RHEA:64720"/>
        <dbReference type="ChEBI" id="CHEBI:15361"/>
        <dbReference type="ChEBI" id="CHEBI:15378"/>
    </reaction>
</comment>
<feature type="transmembrane region" description="Helical" evidence="11">
    <location>
        <begin position="319"/>
        <end position="340"/>
    </location>
</feature>
<keyword evidence="13" id="KW-1185">Reference proteome</keyword>
<sequence length="366" mass="40249">MVAHKVLCHSNAHTEPRPMATANTYVNVKRVFNTQPEVMGFVINVGEVVNARMMTRPLMTVLLSIQAGLLLSFGVMMSCQVGGRWGSSTGVNNFVFAGFGIPFGLTFIVLCQGCELITANYMFCTFACLAAKPEDRAAEIKATLINWVVCWTFNLLGAILHFVVFAWQTGLIMTVAVDNKNYADSGGALENNNKIFYENSAAFQEHFNNGDFCSTGSNKYGNICKLIKAAKAKCTQHFGTALIRGAGCNWMVCLAIWLQMIATEPISKFIMIWLPIELFISSGFDHLVVNEFLIPGGIIVGGSYIDSRVNFLNAFWNNFIPVTIGSVIGAWFLVFPFWLVNKDGWEAKLKREAEAAGAPAEKLTEA</sequence>
<evidence type="ECO:0000256" key="1">
    <source>
        <dbReference type="ARBA" id="ARBA00004651"/>
    </source>
</evidence>
<dbReference type="OrthoDB" id="4829at2759"/>
<evidence type="ECO:0000256" key="9">
    <source>
        <dbReference type="ARBA" id="ARBA00049088"/>
    </source>
</evidence>
<evidence type="ECO:0000313" key="12">
    <source>
        <dbReference type="EMBL" id="CAH0373746.1"/>
    </source>
</evidence>
<accession>A0A8J2SMX3</accession>
<comment type="subcellular location">
    <subcellularLocation>
        <location evidence="1">Cell membrane</location>
        <topology evidence="1">Multi-pass membrane protein</topology>
    </subcellularLocation>
</comment>
<dbReference type="PROSITE" id="PS01006">
    <property type="entry name" value="FORMATE_NITRITE_TP_2"/>
    <property type="match status" value="1"/>
</dbReference>
<dbReference type="GO" id="GO:0015499">
    <property type="term" value="F:formate transmembrane transporter activity"/>
    <property type="evidence" value="ECO:0007669"/>
    <property type="project" value="TreeGrafter"/>
</dbReference>
<comment type="catalytic activity">
    <reaction evidence="9">
        <text>acetate(out) + H(+)(out) = acetate(in) + H(+)(in)</text>
        <dbReference type="Rhea" id="RHEA:71803"/>
        <dbReference type="ChEBI" id="CHEBI:15378"/>
        <dbReference type="ChEBI" id="CHEBI:30089"/>
    </reaction>
</comment>
<keyword evidence="4 11" id="KW-1133">Transmembrane helix</keyword>
<dbReference type="EMBL" id="CAKKNE010000004">
    <property type="protein sequence ID" value="CAH0373746.1"/>
    <property type="molecule type" value="Genomic_DNA"/>
</dbReference>
<proteinExistence type="inferred from homology"/>
<dbReference type="GO" id="GO:0005886">
    <property type="term" value="C:plasma membrane"/>
    <property type="evidence" value="ECO:0007669"/>
    <property type="project" value="UniProtKB-SubCell"/>
</dbReference>
<dbReference type="InterPro" id="IPR000292">
    <property type="entry name" value="For/NO2_transpt"/>
</dbReference>
<comment type="subunit">
    <text evidence="2">Homopentamer.</text>
</comment>
<name>A0A8J2SMX3_9STRA</name>
<keyword evidence="5 11" id="KW-0472">Membrane</keyword>
<evidence type="ECO:0000256" key="3">
    <source>
        <dbReference type="ARBA" id="ARBA00022692"/>
    </source>
</evidence>
<evidence type="ECO:0000256" key="6">
    <source>
        <dbReference type="ARBA" id="ARBA00034245"/>
    </source>
</evidence>
<comment type="caution">
    <text evidence="12">The sequence shown here is derived from an EMBL/GenBank/DDBJ whole genome shotgun (WGS) entry which is preliminary data.</text>
</comment>
<evidence type="ECO:0008006" key="14">
    <source>
        <dbReference type="Google" id="ProtNLM"/>
    </source>
</evidence>
<reference evidence="12" key="1">
    <citation type="submission" date="2021-11" db="EMBL/GenBank/DDBJ databases">
        <authorList>
            <consortium name="Genoscope - CEA"/>
            <person name="William W."/>
        </authorList>
    </citation>
    <scope>NUCLEOTIDE SEQUENCE</scope>
</reference>
<gene>
    <name evidence="12" type="ORF">PECAL_4P09810</name>
</gene>
<comment type="catalytic activity">
    <reaction evidence="8">
        <text>formate(in) + H(+)(in) = formate(out) + H(+)(out)</text>
        <dbReference type="Rhea" id="RHEA:80887"/>
        <dbReference type="ChEBI" id="CHEBI:15378"/>
        <dbReference type="ChEBI" id="CHEBI:15740"/>
    </reaction>
</comment>
<keyword evidence="3 11" id="KW-0812">Transmembrane</keyword>
<evidence type="ECO:0000256" key="7">
    <source>
        <dbReference type="ARBA" id="ARBA00047693"/>
    </source>
</evidence>
<evidence type="ECO:0000256" key="4">
    <source>
        <dbReference type="ARBA" id="ARBA00022989"/>
    </source>
</evidence>
<dbReference type="InterPro" id="IPR023271">
    <property type="entry name" value="Aquaporin-like"/>
</dbReference>
<evidence type="ECO:0000256" key="10">
    <source>
        <dbReference type="ARBA" id="ARBA00049660"/>
    </source>
</evidence>
<organism evidence="12 13">
    <name type="scientific">Pelagomonas calceolata</name>
    <dbReference type="NCBI Taxonomy" id="35677"/>
    <lineage>
        <taxon>Eukaryota</taxon>
        <taxon>Sar</taxon>
        <taxon>Stramenopiles</taxon>
        <taxon>Ochrophyta</taxon>
        <taxon>Pelagophyceae</taxon>
        <taxon>Pelagomonadales</taxon>
        <taxon>Pelagomonadaceae</taxon>
        <taxon>Pelagomonas</taxon>
    </lineage>
</organism>
<evidence type="ECO:0000256" key="5">
    <source>
        <dbReference type="ARBA" id="ARBA00023136"/>
    </source>
</evidence>
<dbReference type="PANTHER" id="PTHR30520">
    <property type="entry name" value="FORMATE TRANSPORTER-RELATED"/>
    <property type="match status" value="1"/>
</dbReference>
<comment type="catalytic activity">
    <reaction evidence="6">
        <text>(S)-lactate(in) + H(+)(in) = (S)-lactate(out) + H(+)(out)</text>
        <dbReference type="Rhea" id="RHEA:29415"/>
        <dbReference type="ChEBI" id="CHEBI:15378"/>
        <dbReference type="ChEBI" id="CHEBI:16651"/>
    </reaction>
</comment>